<dbReference type="Proteomes" id="UP001163152">
    <property type="component" value="Chromosome"/>
</dbReference>
<keyword evidence="1" id="KW-0808">Transferase</keyword>
<reference evidence="3" key="1">
    <citation type="submission" date="2022-12" db="EMBL/GenBank/DDBJ databases">
        <title>Polyphasic identification of a Novel Hot-Spring Cyanobacterium Ocullathermofonsia sinensis gen nov. sp. nov. and Genomic Insights on its Adaptations to the Thermal Habitat.</title>
        <authorList>
            <person name="Daroch M."/>
            <person name="Tang J."/>
            <person name="Jiang Y."/>
        </authorList>
    </citation>
    <scope>NUCLEOTIDE SEQUENCE</scope>
    <source>
        <strain evidence="3">PKUAC-SCTA174</strain>
    </source>
</reference>
<dbReference type="SUPFAM" id="SSF55874">
    <property type="entry name" value="ATPase domain of HSP90 chaperone/DNA topoisomerase II/histidine kinase"/>
    <property type="match status" value="1"/>
</dbReference>
<sequence length="143" mass="16139">MNSTTPVYQESIQFNTDLNSVADVLDWFKQFDQVPLPHTVWLECQIALAEGFTNAVRHAHASKAPETPIEVEIFITDQSIELKIWDSGSGFNIAESLRNPHMDQTAEHGRGIKIIGKIADQVSYTRINQRNCLIITKHYTSGK</sequence>
<evidence type="ECO:0000313" key="3">
    <source>
        <dbReference type="EMBL" id="WAL62752.1"/>
    </source>
</evidence>
<dbReference type="GO" id="GO:0004674">
    <property type="term" value="F:protein serine/threonine kinase activity"/>
    <property type="evidence" value="ECO:0007669"/>
    <property type="project" value="UniProtKB-KW"/>
</dbReference>
<dbReference type="PANTHER" id="PTHR35526:SF3">
    <property type="entry name" value="ANTI-SIGMA-F FACTOR RSBW"/>
    <property type="match status" value="1"/>
</dbReference>
<keyword evidence="3" id="KW-0067">ATP-binding</keyword>
<dbReference type="InterPro" id="IPR003594">
    <property type="entry name" value="HATPase_dom"/>
</dbReference>
<keyword evidence="4" id="KW-1185">Reference proteome</keyword>
<protein>
    <submittedName>
        <fullName evidence="3">ATP-binding protein</fullName>
    </submittedName>
</protein>
<accession>A0A9E8ZGM6</accession>
<evidence type="ECO:0000313" key="4">
    <source>
        <dbReference type="Proteomes" id="UP001163152"/>
    </source>
</evidence>
<gene>
    <name evidence="3" type="ORF">OXH18_12395</name>
</gene>
<name>A0A9E8ZGM6_9CYAN</name>
<dbReference type="EMBL" id="CP113797">
    <property type="protein sequence ID" value="WAL62752.1"/>
    <property type="molecule type" value="Genomic_DNA"/>
</dbReference>
<keyword evidence="1" id="KW-0418">Kinase</keyword>
<dbReference type="AlphaFoldDB" id="A0A9E8ZGM6"/>
<keyword evidence="3" id="KW-0547">Nucleotide-binding</keyword>
<dbReference type="RefSeq" id="WP_268613089.1">
    <property type="nucleotide sequence ID" value="NZ_CP113797.1"/>
</dbReference>
<dbReference type="InterPro" id="IPR036890">
    <property type="entry name" value="HATPase_C_sf"/>
</dbReference>
<dbReference type="PANTHER" id="PTHR35526">
    <property type="entry name" value="ANTI-SIGMA-F FACTOR RSBW-RELATED"/>
    <property type="match status" value="1"/>
</dbReference>
<evidence type="ECO:0000256" key="1">
    <source>
        <dbReference type="ARBA" id="ARBA00022527"/>
    </source>
</evidence>
<dbReference type="InterPro" id="IPR050267">
    <property type="entry name" value="Anti-sigma-factor_SerPK"/>
</dbReference>
<keyword evidence="1" id="KW-0723">Serine/threonine-protein kinase</keyword>
<dbReference type="CDD" id="cd16936">
    <property type="entry name" value="HATPase_RsbW-like"/>
    <property type="match status" value="1"/>
</dbReference>
<proteinExistence type="predicted"/>
<dbReference type="Pfam" id="PF13581">
    <property type="entry name" value="HATPase_c_2"/>
    <property type="match status" value="1"/>
</dbReference>
<dbReference type="Gene3D" id="3.30.565.10">
    <property type="entry name" value="Histidine kinase-like ATPase, C-terminal domain"/>
    <property type="match status" value="1"/>
</dbReference>
<feature type="domain" description="Histidine kinase/HSP90-like ATPase" evidence="2">
    <location>
        <begin position="15"/>
        <end position="137"/>
    </location>
</feature>
<dbReference type="GO" id="GO:0005524">
    <property type="term" value="F:ATP binding"/>
    <property type="evidence" value="ECO:0007669"/>
    <property type="project" value="UniProtKB-KW"/>
</dbReference>
<organism evidence="3 4">
    <name type="scientific">Thermocoleostomius sinensis A174</name>
    <dbReference type="NCBI Taxonomy" id="2016057"/>
    <lineage>
        <taxon>Bacteria</taxon>
        <taxon>Bacillati</taxon>
        <taxon>Cyanobacteriota</taxon>
        <taxon>Cyanophyceae</taxon>
        <taxon>Oculatellales</taxon>
        <taxon>Oculatellaceae</taxon>
        <taxon>Thermocoleostomius</taxon>
    </lineage>
</organism>
<dbReference type="KEGG" id="tsin:OXH18_12395"/>
<evidence type="ECO:0000259" key="2">
    <source>
        <dbReference type="Pfam" id="PF13581"/>
    </source>
</evidence>